<evidence type="ECO:0000259" key="1">
    <source>
        <dbReference type="Pfam" id="PF01553"/>
    </source>
</evidence>
<dbReference type="GO" id="GO:0016746">
    <property type="term" value="F:acyltransferase activity"/>
    <property type="evidence" value="ECO:0007669"/>
    <property type="project" value="UniProtKB-KW"/>
</dbReference>
<gene>
    <name evidence="2" type="ORF">M9189_10850</name>
</gene>
<evidence type="ECO:0000313" key="3">
    <source>
        <dbReference type="Proteomes" id="UP001056426"/>
    </source>
</evidence>
<dbReference type="KEGG" id="alkq:M9189_10850"/>
<name>A0A9J6ZNU9_9BACT</name>
<keyword evidence="3" id="KW-1185">Reference proteome</keyword>
<evidence type="ECO:0000313" key="2">
    <source>
        <dbReference type="EMBL" id="URW79353.1"/>
    </source>
</evidence>
<dbReference type="AlphaFoldDB" id="A0A9J6ZNU9"/>
<dbReference type="EMBL" id="CP098400">
    <property type="protein sequence ID" value="URW79353.1"/>
    <property type="molecule type" value="Genomic_DNA"/>
</dbReference>
<keyword evidence="2" id="KW-0012">Acyltransferase</keyword>
<reference evidence="2" key="1">
    <citation type="submission" date="2022-05" db="EMBL/GenBank/DDBJ databases">
        <authorList>
            <person name="Sun X."/>
        </authorList>
    </citation>
    <scope>NUCLEOTIDE SEQUENCE</scope>
    <source>
        <strain evidence="2">Ai-910</strain>
    </source>
</reference>
<accession>A0A9J6ZNU9</accession>
<feature type="domain" description="Phospholipid/glycerol acyltransferase" evidence="1">
    <location>
        <begin position="81"/>
        <end position="184"/>
    </location>
</feature>
<reference evidence="2" key="2">
    <citation type="submission" date="2022-06" db="EMBL/GenBank/DDBJ databases">
        <title>Xiashengella guii gen. nov. sp. nov., a bacterium isolated form anaerobic digestion tank.</title>
        <authorList>
            <person name="Huang H."/>
        </authorList>
    </citation>
    <scope>NUCLEOTIDE SEQUENCE</scope>
    <source>
        <strain evidence="2">Ai-910</strain>
    </source>
</reference>
<dbReference type="GO" id="GO:0042840">
    <property type="term" value="P:D-glucuronate catabolic process"/>
    <property type="evidence" value="ECO:0007669"/>
    <property type="project" value="TreeGrafter"/>
</dbReference>
<dbReference type="Proteomes" id="UP001056426">
    <property type="component" value="Chromosome"/>
</dbReference>
<dbReference type="PANTHER" id="PTHR30068">
    <property type="entry name" value="URONATE ISOMERASE"/>
    <property type="match status" value="1"/>
</dbReference>
<organism evidence="2 3">
    <name type="scientific">Xiashengella succiniciproducens</name>
    <dbReference type="NCBI Taxonomy" id="2949635"/>
    <lineage>
        <taxon>Bacteria</taxon>
        <taxon>Pseudomonadati</taxon>
        <taxon>Bacteroidota</taxon>
        <taxon>Bacteroidia</taxon>
        <taxon>Marinilabiliales</taxon>
        <taxon>Marinilabiliaceae</taxon>
        <taxon>Xiashengella</taxon>
    </lineage>
</organism>
<dbReference type="Pfam" id="PF01553">
    <property type="entry name" value="Acyltransferase"/>
    <property type="match status" value="1"/>
</dbReference>
<dbReference type="RefSeq" id="WP_250723173.1">
    <property type="nucleotide sequence ID" value="NZ_CP098400.1"/>
</dbReference>
<proteinExistence type="predicted"/>
<protein>
    <submittedName>
        <fullName evidence="2">1-acyl-sn-glycerol-3-phosphate acyltransferase</fullName>
    </submittedName>
</protein>
<sequence>MEQVSERFDLIRPYFDCEINEAVNRVVIHPWFGEMVAFLFGRDKIEQMACELKNVSSVEEFQYRFSRRAVRSIVEKTAESFTFGGLENLDPSTPYLFVSNHRDIVLDSAIMQWILLENGHRTTQITFGSNLMSSQFVIDIGRINKMFTLFRGGTRIEQYQNALLHSAYIRDAILEQRESVWIAQRDGRTKNGDDRTQAALIKMFSISDREVCPTLEKLNIVPVSVSYEFEPCADSKIFECYVKSQGQQYVKAPGEDFKSVLRGITGWKGRIHMEFGTPLNGFIRKLAAEDLDFNGRTMKIAEEIDRQIHCMYNLCSFNYIAFDRLNDSLQHSGLYYSEEDIRRFETYATEVISRLDGDIAALEALFVRMYAYPLINKQQYV</sequence>
<dbReference type="InterPro" id="IPR002123">
    <property type="entry name" value="Plipid/glycerol_acylTrfase"/>
</dbReference>
<dbReference type="GO" id="GO:0019698">
    <property type="term" value="P:D-galacturonate catabolic process"/>
    <property type="evidence" value="ECO:0007669"/>
    <property type="project" value="TreeGrafter"/>
</dbReference>
<keyword evidence="2" id="KW-0808">Transferase</keyword>
<dbReference type="PANTHER" id="PTHR30068:SF3">
    <property type="entry name" value="PHOSPHOLIPID_GLYCEROL ACYLTRANSFERASE DOMAIN-CONTAINING PROTEIN"/>
    <property type="match status" value="1"/>
</dbReference>